<comment type="caution">
    <text evidence="3">The sequence shown here is derived from an EMBL/GenBank/DDBJ whole genome shotgun (WGS) entry which is preliminary data.</text>
</comment>
<feature type="compositionally biased region" description="Polar residues" evidence="1">
    <location>
        <begin position="198"/>
        <end position="217"/>
    </location>
</feature>
<evidence type="ECO:0000313" key="4">
    <source>
        <dbReference type="Proteomes" id="UP001530315"/>
    </source>
</evidence>
<keyword evidence="4" id="KW-1185">Reference proteome</keyword>
<keyword evidence="2" id="KW-1133">Transmembrane helix</keyword>
<evidence type="ECO:0000256" key="1">
    <source>
        <dbReference type="SAM" id="MobiDB-lite"/>
    </source>
</evidence>
<feature type="transmembrane region" description="Helical" evidence="2">
    <location>
        <begin position="43"/>
        <end position="63"/>
    </location>
</feature>
<dbReference type="AlphaFoldDB" id="A0ABD3N5G4"/>
<evidence type="ECO:0000256" key="2">
    <source>
        <dbReference type="SAM" id="Phobius"/>
    </source>
</evidence>
<feature type="region of interest" description="Disordered" evidence="1">
    <location>
        <begin position="186"/>
        <end position="217"/>
    </location>
</feature>
<gene>
    <name evidence="3" type="ORF">ACHAW5_003967</name>
</gene>
<keyword evidence="2" id="KW-0472">Membrane</keyword>
<name>A0ABD3N5G4_9STRA</name>
<reference evidence="3 4" key="1">
    <citation type="submission" date="2024-10" db="EMBL/GenBank/DDBJ databases">
        <title>Updated reference genomes for cyclostephanoid diatoms.</title>
        <authorList>
            <person name="Roberts W.R."/>
            <person name="Alverson A.J."/>
        </authorList>
    </citation>
    <scope>NUCLEOTIDE SEQUENCE [LARGE SCALE GENOMIC DNA]</scope>
    <source>
        <strain evidence="3 4">AJA276-08</strain>
    </source>
</reference>
<feature type="compositionally biased region" description="Basic and acidic residues" evidence="1">
    <location>
        <begin position="132"/>
        <end position="150"/>
    </location>
</feature>
<sequence>MHNYVLASQSNSTEINFDDISPWFYPFFGTLAMGAGQLFGDNLYAIMSNAGVLIFVITILILMNEVDKDMVANDDVACFLVQVAQKGDEIRVSPSPQPDERGHQICEGEEMRTVDDEHGSAVFSDINAVTFDPKHDDDRAGSAPDERPDQDYGSDQCETHKKNADETIEEVSFIKSMPDKEIDVDVEDESSLPISAPNDRSGQINRSDQCETLNMNDGKSIKEVSFMNSMPDKDSDIEHEPSLPDIVQSVGDQAEGEQQVMLTLP</sequence>
<proteinExistence type="predicted"/>
<organism evidence="3 4">
    <name type="scientific">Stephanodiscus triporus</name>
    <dbReference type="NCBI Taxonomy" id="2934178"/>
    <lineage>
        <taxon>Eukaryota</taxon>
        <taxon>Sar</taxon>
        <taxon>Stramenopiles</taxon>
        <taxon>Ochrophyta</taxon>
        <taxon>Bacillariophyta</taxon>
        <taxon>Coscinodiscophyceae</taxon>
        <taxon>Thalassiosirophycidae</taxon>
        <taxon>Stephanodiscales</taxon>
        <taxon>Stephanodiscaceae</taxon>
        <taxon>Stephanodiscus</taxon>
    </lineage>
</organism>
<evidence type="ECO:0000313" key="3">
    <source>
        <dbReference type="EMBL" id="KAL3770879.1"/>
    </source>
</evidence>
<feature type="region of interest" description="Disordered" evidence="1">
    <location>
        <begin position="131"/>
        <end position="165"/>
    </location>
</feature>
<protein>
    <submittedName>
        <fullName evidence="3">Uncharacterized protein</fullName>
    </submittedName>
</protein>
<keyword evidence="2" id="KW-0812">Transmembrane</keyword>
<accession>A0ABD3N5G4</accession>
<dbReference type="EMBL" id="JALLAZ020001618">
    <property type="protein sequence ID" value="KAL3770879.1"/>
    <property type="molecule type" value="Genomic_DNA"/>
</dbReference>
<dbReference type="Proteomes" id="UP001530315">
    <property type="component" value="Unassembled WGS sequence"/>
</dbReference>